<dbReference type="AlphaFoldDB" id="A0A9P8W478"/>
<comment type="caution">
    <text evidence="3">The sequence shown here is derived from an EMBL/GenBank/DDBJ whole genome shotgun (WGS) entry which is preliminary data.</text>
</comment>
<dbReference type="PANTHER" id="PTHR35186:SF4">
    <property type="entry name" value="PRION-INHIBITION AND PROPAGATION HELO DOMAIN-CONTAINING PROTEIN"/>
    <property type="match status" value="1"/>
</dbReference>
<accession>A0A9P8W478</accession>
<evidence type="ECO:0000313" key="3">
    <source>
        <dbReference type="EMBL" id="KAH6887610.1"/>
    </source>
</evidence>
<dbReference type="Pfam" id="PF24476">
    <property type="entry name" value="DUF7580"/>
    <property type="match status" value="1"/>
</dbReference>
<keyword evidence="1" id="KW-0732">Signal</keyword>
<dbReference type="InterPro" id="IPR056002">
    <property type="entry name" value="DUF7580"/>
</dbReference>
<dbReference type="Proteomes" id="UP000777438">
    <property type="component" value="Unassembled WGS sequence"/>
</dbReference>
<dbReference type="PANTHER" id="PTHR35186">
    <property type="entry name" value="ANK_REP_REGION DOMAIN-CONTAINING PROTEIN"/>
    <property type="match status" value="1"/>
</dbReference>
<sequence>MSGFEIAGIVFAVLPLFIEVGKAYSDGASALHKAASRPLRDEKLEAFYEQFWWETFELRKQIEKVVDELPGLSEKRKGEILKGDDVECWSRADDVDEALKSFFASPSDYLAFQKVMEKVLSLLSRLVEDKTVRISKAEKNHAKMYQTLEKFQKDRLLGDALSSFSERLKFWKKEKDRNTCLQNLATWNKRVAIVIDAACKTAERRKAVSTRPKGPSSNLRTLSKRLFAALQKCWSCDCESRHEARFCLASCIHSKKDPAQSGIHFDFLIAHPNCQTKWKWREGTVMIKTQNPASLVDSRNRAELAKICDIGPSMQSANYCLQLLIEDFESSQRIWRLNWQQAQLGYLQSKPETTFQMMLKGCNTPSLIERRRLALIFAYSLFQLHESPWLSQHWDKDRIHFFYNSTGILDLHRPYLSTSFDDVPSGGEPTDLNRFHRNLGILRLGILLIEVHKWKPLESFRVEDDFNDRIPTPNTDMEVARRVQESLDDCFPTYRGAIESCLRVPWVSGGSRVSLEDPETWNGVYTDVIEPLEREVALGAGSL</sequence>
<name>A0A9P8W478_9HYPO</name>
<feature type="domain" description="DUF7580" evidence="2">
    <location>
        <begin position="217"/>
        <end position="537"/>
    </location>
</feature>
<proteinExistence type="predicted"/>
<reference evidence="3 4" key="1">
    <citation type="journal article" date="2021" name="Nat. Commun.">
        <title>Genetic determinants of endophytism in the Arabidopsis root mycobiome.</title>
        <authorList>
            <person name="Mesny F."/>
            <person name="Miyauchi S."/>
            <person name="Thiergart T."/>
            <person name="Pickel B."/>
            <person name="Atanasova L."/>
            <person name="Karlsson M."/>
            <person name="Huettel B."/>
            <person name="Barry K.W."/>
            <person name="Haridas S."/>
            <person name="Chen C."/>
            <person name="Bauer D."/>
            <person name="Andreopoulos W."/>
            <person name="Pangilinan J."/>
            <person name="LaButti K."/>
            <person name="Riley R."/>
            <person name="Lipzen A."/>
            <person name="Clum A."/>
            <person name="Drula E."/>
            <person name="Henrissat B."/>
            <person name="Kohler A."/>
            <person name="Grigoriev I.V."/>
            <person name="Martin F.M."/>
            <person name="Hacquard S."/>
        </authorList>
    </citation>
    <scope>NUCLEOTIDE SEQUENCE [LARGE SCALE GENOMIC DNA]</scope>
    <source>
        <strain evidence="3 4">MPI-CAGE-CH-0241</strain>
    </source>
</reference>
<feature type="signal peptide" evidence="1">
    <location>
        <begin position="1"/>
        <end position="23"/>
    </location>
</feature>
<dbReference type="OrthoDB" id="3565018at2759"/>
<evidence type="ECO:0000259" key="2">
    <source>
        <dbReference type="Pfam" id="PF24476"/>
    </source>
</evidence>
<evidence type="ECO:0000256" key="1">
    <source>
        <dbReference type="SAM" id="SignalP"/>
    </source>
</evidence>
<organism evidence="3 4">
    <name type="scientific">Thelonectria olida</name>
    <dbReference type="NCBI Taxonomy" id="1576542"/>
    <lineage>
        <taxon>Eukaryota</taxon>
        <taxon>Fungi</taxon>
        <taxon>Dikarya</taxon>
        <taxon>Ascomycota</taxon>
        <taxon>Pezizomycotina</taxon>
        <taxon>Sordariomycetes</taxon>
        <taxon>Hypocreomycetidae</taxon>
        <taxon>Hypocreales</taxon>
        <taxon>Nectriaceae</taxon>
        <taxon>Thelonectria</taxon>
    </lineage>
</organism>
<dbReference type="EMBL" id="JAGPYM010000014">
    <property type="protein sequence ID" value="KAH6887610.1"/>
    <property type="molecule type" value="Genomic_DNA"/>
</dbReference>
<protein>
    <recommendedName>
        <fullName evidence="2">DUF7580 domain-containing protein</fullName>
    </recommendedName>
</protein>
<keyword evidence="4" id="KW-1185">Reference proteome</keyword>
<evidence type="ECO:0000313" key="4">
    <source>
        <dbReference type="Proteomes" id="UP000777438"/>
    </source>
</evidence>
<feature type="chain" id="PRO_5040140623" description="DUF7580 domain-containing protein" evidence="1">
    <location>
        <begin position="24"/>
        <end position="543"/>
    </location>
</feature>
<gene>
    <name evidence="3" type="ORF">B0T10DRAFT_73730</name>
</gene>